<keyword evidence="7" id="KW-0067">ATP-binding</keyword>
<keyword evidence="15" id="KW-1185">Reference proteome</keyword>
<dbReference type="HOGENOM" id="CLU_718317_0_0_1"/>
<dbReference type="GO" id="GO:0005524">
    <property type="term" value="F:ATP binding"/>
    <property type="evidence" value="ECO:0007669"/>
    <property type="project" value="UniProtKB-KW"/>
</dbReference>
<evidence type="ECO:0000256" key="11">
    <source>
        <dbReference type="ARBA" id="ARBA00023242"/>
    </source>
</evidence>
<dbReference type="STRING" id="10228.B3S9S6"/>
<dbReference type="InterPro" id="IPR027417">
    <property type="entry name" value="P-loop_NTPase"/>
</dbReference>
<protein>
    <recommendedName>
        <fullName evidence="13">Rad50/SbcC-type AAA domain-containing protein</fullName>
    </recommendedName>
</protein>
<evidence type="ECO:0000256" key="3">
    <source>
        <dbReference type="ARBA" id="ARBA00006793"/>
    </source>
</evidence>
<dbReference type="Gene3D" id="3.40.50.300">
    <property type="entry name" value="P-loop containing nucleotide triphosphate hydrolases"/>
    <property type="match status" value="1"/>
</dbReference>
<dbReference type="InterPro" id="IPR038729">
    <property type="entry name" value="Rad50/SbcC_AAA"/>
</dbReference>
<dbReference type="EMBL" id="DS985259">
    <property type="protein sequence ID" value="EDV20590.1"/>
    <property type="molecule type" value="Genomic_DNA"/>
</dbReference>
<reference evidence="14 15" key="1">
    <citation type="journal article" date="2008" name="Nature">
        <title>The Trichoplax genome and the nature of placozoans.</title>
        <authorList>
            <person name="Srivastava M."/>
            <person name="Begovic E."/>
            <person name="Chapman J."/>
            <person name="Putnam N.H."/>
            <person name="Hellsten U."/>
            <person name="Kawashima T."/>
            <person name="Kuo A."/>
            <person name="Mitros T."/>
            <person name="Salamov A."/>
            <person name="Carpenter M.L."/>
            <person name="Signorovitch A.Y."/>
            <person name="Moreno M.A."/>
            <person name="Kamm K."/>
            <person name="Grimwood J."/>
            <person name="Schmutz J."/>
            <person name="Shapiro H."/>
            <person name="Grigoriev I.V."/>
            <person name="Buss L.W."/>
            <person name="Schierwater B."/>
            <person name="Dellaporta S.L."/>
            <person name="Rokhsar D.S."/>
        </authorList>
    </citation>
    <scope>NUCLEOTIDE SEQUENCE [LARGE SCALE GENOMIC DNA]</scope>
    <source>
        <strain evidence="14 15">Grell-BS-1999</strain>
    </source>
</reference>
<evidence type="ECO:0000256" key="9">
    <source>
        <dbReference type="ARBA" id="ARBA00023172"/>
    </source>
</evidence>
<keyword evidence="10" id="KW-0234">DNA repair</keyword>
<dbReference type="PhylomeDB" id="B3S9S6"/>
<evidence type="ECO:0000256" key="5">
    <source>
        <dbReference type="ARBA" id="ARBA00022741"/>
    </source>
</evidence>
<evidence type="ECO:0000259" key="13">
    <source>
        <dbReference type="Pfam" id="PF13476"/>
    </source>
</evidence>
<name>B3S9S6_TRIAD</name>
<keyword evidence="6" id="KW-0227">DNA damage</keyword>
<evidence type="ECO:0000313" key="15">
    <source>
        <dbReference type="Proteomes" id="UP000009022"/>
    </source>
</evidence>
<keyword evidence="4" id="KW-0158">Chromosome</keyword>
<dbReference type="AlphaFoldDB" id="B3S9S6"/>
<feature type="coiled-coil region" evidence="12">
    <location>
        <begin position="304"/>
        <end position="352"/>
    </location>
</feature>
<dbReference type="GO" id="GO:0006302">
    <property type="term" value="P:double-strand break repair"/>
    <property type="evidence" value="ECO:0007669"/>
    <property type="project" value="InterPro"/>
</dbReference>
<evidence type="ECO:0000256" key="8">
    <source>
        <dbReference type="ARBA" id="ARBA00023054"/>
    </source>
</evidence>
<dbReference type="Proteomes" id="UP000009022">
    <property type="component" value="Unassembled WGS sequence"/>
</dbReference>
<gene>
    <name evidence="14" type="ORF">TRIADDRAFT_61012</name>
</gene>
<keyword evidence="8 12" id="KW-0175">Coiled coil</keyword>
<evidence type="ECO:0000256" key="1">
    <source>
        <dbReference type="ARBA" id="ARBA00004123"/>
    </source>
</evidence>
<evidence type="ECO:0000256" key="6">
    <source>
        <dbReference type="ARBA" id="ARBA00022763"/>
    </source>
</evidence>
<dbReference type="SUPFAM" id="SSF52540">
    <property type="entry name" value="P-loop containing nucleoside triphosphate hydrolases"/>
    <property type="match status" value="1"/>
</dbReference>
<organism evidence="14 15">
    <name type="scientific">Trichoplax adhaerens</name>
    <name type="common">Trichoplax reptans</name>
    <dbReference type="NCBI Taxonomy" id="10228"/>
    <lineage>
        <taxon>Eukaryota</taxon>
        <taxon>Metazoa</taxon>
        <taxon>Placozoa</taxon>
        <taxon>Uniplacotomia</taxon>
        <taxon>Trichoplacea</taxon>
        <taxon>Trichoplacidae</taxon>
        <taxon>Trichoplax</taxon>
    </lineage>
</organism>
<evidence type="ECO:0000256" key="7">
    <source>
        <dbReference type="ARBA" id="ARBA00022840"/>
    </source>
</evidence>
<comment type="subcellular location">
    <subcellularLocation>
        <location evidence="2">Chromosome</location>
    </subcellularLocation>
    <subcellularLocation>
        <location evidence="1">Nucleus</location>
    </subcellularLocation>
</comment>
<dbReference type="GO" id="GO:0016887">
    <property type="term" value="F:ATP hydrolysis activity"/>
    <property type="evidence" value="ECO:0007669"/>
    <property type="project" value="InterPro"/>
</dbReference>
<dbReference type="InParanoid" id="B3S9S6"/>
<proteinExistence type="inferred from homology"/>
<accession>B3S9S6</accession>
<dbReference type="RefSeq" id="XP_002117016.1">
    <property type="nucleotide sequence ID" value="XM_002116980.1"/>
</dbReference>
<evidence type="ECO:0000313" key="14">
    <source>
        <dbReference type="EMBL" id="EDV20590.1"/>
    </source>
</evidence>
<dbReference type="GO" id="GO:0005694">
    <property type="term" value="C:chromosome"/>
    <property type="evidence" value="ECO:0007669"/>
    <property type="project" value="UniProtKB-SubCell"/>
</dbReference>
<keyword evidence="11" id="KW-0539">Nucleus</keyword>
<dbReference type="PANTHER" id="PTHR19306:SF6">
    <property type="entry name" value="STRUCTURAL MAINTENANCE OF CHROMOSOMES PROTEIN 6"/>
    <property type="match status" value="1"/>
</dbReference>
<dbReference type="GO" id="GO:0006310">
    <property type="term" value="P:DNA recombination"/>
    <property type="evidence" value="ECO:0007669"/>
    <property type="project" value="UniProtKB-KW"/>
</dbReference>
<keyword evidence="5" id="KW-0547">Nucleotide-binding</keyword>
<dbReference type="GO" id="GO:0005634">
    <property type="term" value="C:nucleus"/>
    <property type="evidence" value="ECO:0007669"/>
    <property type="project" value="UniProtKB-SubCell"/>
</dbReference>
<dbReference type="eggNOG" id="KOG0250">
    <property type="taxonomic scope" value="Eukaryota"/>
</dbReference>
<feature type="domain" description="Rad50/SbcC-type AAA" evidence="13">
    <location>
        <begin position="119"/>
        <end position="338"/>
    </location>
</feature>
<comment type="similarity">
    <text evidence="3">Belongs to the SMC family. SMC6 subfamily.</text>
</comment>
<keyword evidence="9" id="KW-0233">DNA recombination</keyword>
<dbReference type="GeneID" id="6758228"/>
<dbReference type="Pfam" id="PF13476">
    <property type="entry name" value="AAA_23"/>
    <property type="match status" value="1"/>
</dbReference>
<evidence type="ECO:0000256" key="12">
    <source>
        <dbReference type="SAM" id="Coils"/>
    </source>
</evidence>
<dbReference type="KEGG" id="tad:TRIADDRAFT_61012"/>
<evidence type="ECO:0000256" key="10">
    <source>
        <dbReference type="ARBA" id="ARBA00023204"/>
    </source>
</evidence>
<dbReference type="CTD" id="6758228"/>
<dbReference type="PANTHER" id="PTHR19306">
    <property type="entry name" value="STRUCTURAL MAINTENANCE OF CHROMOSOMES 5,6 SMC5, SMC6"/>
    <property type="match status" value="1"/>
</dbReference>
<sequence length="385" mass="43655">MADTRKRWIDDEADGTIVSSDLLAKKRRVKNHKKMAIMIIMMNKPWTTIREKENPVGKGEQPTTMVHCVHVVVDLLDGDVIAKTTRSTHTKCRQQCKIIRIESNNSQSDDQKTSGKILQIQLINFMCHSNLKMTLGGNVNIIIGRNGSGKSAIMTGIIICLSGRPSITNRASSLKEFIKKDAKYARIIITLANNGPDAYRAVDFGPKIFLERQIRRDGHSTCKLKSTNGRIIANDKKELQNILEHYNIQIDNPACFLTQDASREFLESQNEAKKYEFFFKATQQQYNNFICASDTQQYSLAAVNKKEKEDKEKLSESRKVVELEITKLTDKLHNLQEKKASLDAENKSCQDEKLSCNVMVSPQLTFLFEAYSSLIQPSIKAFKNS</sequence>
<evidence type="ECO:0000256" key="2">
    <source>
        <dbReference type="ARBA" id="ARBA00004286"/>
    </source>
</evidence>
<evidence type="ECO:0000256" key="4">
    <source>
        <dbReference type="ARBA" id="ARBA00022454"/>
    </source>
</evidence>
<dbReference type="OrthoDB" id="10072614at2759"/>